<reference evidence="1" key="2">
    <citation type="journal article" date="2024" name="Plant">
        <title>Genomic evolution and insights into agronomic trait innovations of Sesamum species.</title>
        <authorList>
            <person name="Miao H."/>
            <person name="Wang L."/>
            <person name="Qu L."/>
            <person name="Liu H."/>
            <person name="Sun Y."/>
            <person name="Le M."/>
            <person name="Wang Q."/>
            <person name="Wei S."/>
            <person name="Zheng Y."/>
            <person name="Lin W."/>
            <person name="Duan Y."/>
            <person name="Cao H."/>
            <person name="Xiong S."/>
            <person name="Wang X."/>
            <person name="Wei L."/>
            <person name="Li C."/>
            <person name="Ma Q."/>
            <person name="Ju M."/>
            <person name="Zhao R."/>
            <person name="Li G."/>
            <person name="Mu C."/>
            <person name="Tian Q."/>
            <person name="Mei H."/>
            <person name="Zhang T."/>
            <person name="Gao T."/>
            <person name="Zhang H."/>
        </authorList>
    </citation>
    <scope>NUCLEOTIDE SEQUENCE</scope>
    <source>
        <strain evidence="1">KEN8</strain>
    </source>
</reference>
<dbReference type="AlphaFoldDB" id="A0AAW2IT18"/>
<protein>
    <submittedName>
        <fullName evidence="1">Uncharacterized protein</fullName>
    </submittedName>
</protein>
<dbReference type="EMBL" id="JACGWM010001975">
    <property type="protein sequence ID" value="KAL0284938.1"/>
    <property type="molecule type" value="Genomic_DNA"/>
</dbReference>
<evidence type="ECO:0000313" key="1">
    <source>
        <dbReference type="EMBL" id="KAL0284938.1"/>
    </source>
</evidence>
<reference evidence="1" key="1">
    <citation type="submission" date="2020-06" db="EMBL/GenBank/DDBJ databases">
        <authorList>
            <person name="Li T."/>
            <person name="Hu X."/>
            <person name="Zhang T."/>
            <person name="Song X."/>
            <person name="Zhang H."/>
            <person name="Dai N."/>
            <person name="Sheng W."/>
            <person name="Hou X."/>
            <person name="Wei L."/>
        </authorList>
    </citation>
    <scope>NUCLEOTIDE SEQUENCE</scope>
    <source>
        <strain evidence="1">KEN8</strain>
        <tissue evidence="1">Leaf</tissue>
    </source>
</reference>
<dbReference type="PANTHER" id="PTHR11439:SF470">
    <property type="entry name" value="CYSTEINE-RICH RLK (RECEPTOR-LIKE PROTEIN KINASE) 8"/>
    <property type="match status" value="1"/>
</dbReference>
<gene>
    <name evidence="1" type="ORF">Scaly_2834100</name>
</gene>
<accession>A0AAW2IT18</accession>
<organism evidence="1">
    <name type="scientific">Sesamum calycinum</name>
    <dbReference type="NCBI Taxonomy" id="2727403"/>
    <lineage>
        <taxon>Eukaryota</taxon>
        <taxon>Viridiplantae</taxon>
        <taxon>Streptophyta</taxon>
        <taxon>Embryophyta</taxon>
        <taxon>Tracheophyta</taxon>
        <taxon>Spermatophyta</taxon>
        <taxon>Magnoliopsida</taxon>
        <taxon>eudicotyledons</taxon>
        <taxon>Gunneridae</taxon>
        <taxon>Pentapetalae</taxon>
        <taxon>asterids</taxon>
        <taxon>lamiids</taxon>
        <taxon>Lamiales</taxon>
        <taxon>Pedaliaceae</taxon>
        <taxon>Sesamum</taxon>
    </lineage>
</organism>
<proteinExistence type="predicted"/>
<sequence length="195" mass="22682">MATPMKEKFDKYWDYRSLLDINNVFLHGYLDEDIYMQPPKGYMVPPGMILNHPCELHLSAAMHVVRYLRGCPFKGLFLLAHTDFTLADYCDADWASCIDSRYPLLVSVYYWARLKFPEKPRKSLQFRNLQRRPNTILWLRWSVRPGVILPQSYLWGSIGIGGVDDADNDQQTNENTEHAAIVVARKELITWLDNG</sequence>
<comment type="caution">
    <text evidence="1">The sequence shown here is derived from an EMBL/GenBank/DDBJ whole genome shotgun (WGS) entry which is preliminary data.</text>
</comment>
<dbReference type="PANTHER" id="PTHR11439">
    <property type="entry name" value="GAG-POL-RELATED RETROTRANSPOSON"/>
    <property type="match status" value="1"/>
</dbReference>
<name>A0AAW2IT18_9LAMI</name>